<evidence type="ECO:0000313" key="2">
    <source>
        <dbReference type="Proteomes" id="UP000270678"/>
    </source>
</evidence>
<accession>A0A3Q9I5V4</accession>
<organism evidence="1 2">
    <name type="scientific">Paenibacillus lutimineralis</name>
    <dbReference type="NCBI Taxonomy" id="2707005"/>
    <lineage>
        <taxon>Bacteria</taxon>
        <taxon>Bacillati</taxon>
        <taxon>Bacillota</taxon>
        <taxon>Bacilli</taxon>
        <taxon>Bacillales</taxon>
        <taxon>Paenibacillaceae</taxon>
        <taxon>Paenibacillus</taxon>
    </lineage>
</organism>
<name>A0A3Q9I5V4_9BACL</name>
<dbReference type="OrthoDB" id="2679529at2"/>
<dbReference type="KEGG" id="plut:EI981_01670"/>
<protein>
    <submittedName>
        <fullName evidence="1">Uncharacterized protein</fullName>
    </submittedName>
</protein>
<proteinExistence type="predicted"/>
<dbReference type="Proteomes" id="UP000270678">
    <property type="component" value="Chromosome"/>
</dbReference>
<gene>
    <name evidence="1" type="ORF">EI981_01670</name>
</gene>
<keyword evidence="2" id="KW-1185">Reference proteome</keyword>
<evidence type="ECO:0000313" key="1">
    <source>
        <dbReference type="EMBL" id="AZS13303.1"/>
    </source>
</evidence>
<reference evidence="2" key="1">
    <citation type="submission" date="2018-12" db="EMBL/GenBank/DDBJ databases">
        <title>Complete genome sequence of Paenibacillus sp. MBLB1234.</title>
        <authorList>
            <person name="Nam Y.-D."/>
            <person name="Kang J."/>
            <person name="Chung W.-H."/>
            <person name="Park Y.S."/>
        </authorList>
    </citation>
    <scope>NUCLEOTIDE SEQUENCE [LARGE SCALE GENOMIC DNA]</scope>
    <source>
        <strain evidence="2">MBLB1234</strain>
    </source>
</reference>
<dbReference type="EMBL" id="CP034346">
    <property type="protein sequence ID" value="AZS13303.1"/>
    <property type="molecule type" value="Genomic_DNA"/>
</dbReference>
<dbReference type="RefSeq" id="WP_126994844.1">
    <property type="nucleotide sequence ID" value="NZ_CP034346.1"/>
</dbReference>
<sequence>MKLFAKECTVFVSNEVLSPPRSVKINIFEEYTILEKSQTHEVSEYSWVDTVRYRDKIITRSKKRVLIVYFKKRSSFALFSNSESDVAFVIRKFNEIFSLSFTKKNVFDELVSLLQSNNHNTKFHDIASIQFRTSLDNDIEKDFTVELADKNLKELDFLLNSTDIMNLNLITNSWFQFDLDCTSVFSFHDNSNLEEIIDVLESYI</sequence>
<dbReference type="AlphaFoldDB" id="A0A3Q9I5V4"/>